<reference evidence="9" key="1">
    <citation type="submission" date="2020-08" db="EMBL/GenBank/DDBJ databases">
        <title>Genomic Encyclopedia of Type Strains, Phase IV (KMG-IV): sequencing the most valuable type-strain genomes for metagenomic binning, comparative biology and taxonomic classification.</title>
        <authorList>
            <person name="Goeker M."/>
        </authorList>
    </citation>
    <scope>NUCLEOTIDE SEQUENCE [LARGE SCALE GENOMIC DNA]</scope>
    <source>
        <strain evidence="9">DSM 105040</strain>
    </source>
</reference>
<keyword evidence="6" id="KW-0007">Acetylation</keyword>
<dbReference type="CDD" id="cd07042">
    <property type="entry name" value="STAS_SulP_like_sulfate_transporter"/>
    <property type="match status" value="1"/>
</dbReference>
<evidence type="ECO:0000256" key="2">
    <source>
        <dbReference type="ARBA" id="ARBA00011881"/>
    </source>
</evidence>
<evidence type="ECO:0000256" key="1">
    <source>
        <dbReference type="ARBA" id="ARBA00011076"/>
    </source>
</evidence>
<comment type="subunit">
    <text evidence="2 6">Homotetramer.</text>
</comment>
<keyword evidence="10" id="KW-1185">Reference proteome</keyword>
<dbReference type="InterPro" id="IPR036513">
    <property type="entry name" value="STAS_dom_sf"/>
</dbReference>
<dbReference type="RefSeq" id="WP_162231819.1">
    <property type="nucleotide sequence ID" value="NZ_JACIEQ010000002.1"/>
</dbReference>
<dbReference type="EMBL" id="JACIEQ010000002">
    <property type="protein sequence ID" value="MBB4022243.1"/>
    <property type="molecule type" value="Genomic_DNA"/>
</dbReference>
<dbReference type="PROSITE" id="PS00889">
    <property type="entry name" value="CNMP_BINDING_2"/>
    <property type="match status" value="1"/>
</dbReference>
<evidence type="ECO:0000259" key="8">
    <source>
        <dbReference type="PROSITE" id="PS50801"/>
    </source>
</evidence>
<organism evidence="9 10">
    <name type="scientific">Actibacterium naphthalenivorans</name>
    <dbReference type="NCBI Taxonomy" id="1614693"/>
    <lineage>
        <taxon>Bacteria</taxon>
        <taxon>Pseudomonadati</taxon>
        <taxon>Pseudomonadota</taxon>
        <taxon>Alphaproteobacteria</taxon>
        <taxon>Rhodobacterales</taxon>
        <taxon>Roseobacteraceae</taxon>
        <taxon>Actibacterium</taxon>
    </lineage>
</organism>
<dbReference type="Gene3D" id="3.30.750.24">
    <property type="entry name" value="STAS domain"/>
    <property type="match status" value="1"/>
</dbReference>
<feature type="binding site" evidence="6">
    <location>
        <position position="177"/>
    </location>
    <ligand>
        <name>substrate</name>
    </ligand>
</feature>
<dbReference type="GO" id="GO:0006543">
    <property type="term" value="P:L-glutamine catabolic process"/>
    <property type="evidence" value="ECO:0007669"/>
    <property type="project" value="TreeGrafter"/>
</dbReference>
<dbReference type="InterPro" id="IPR018490">
    <property type="entry name" value="cNMP-bd_dom_sf"/>
</dbReference>
<dbReference type="InterPro" id="IPR018488">
    <property type="entry name" value="cNMP-bd_CS"/>
</dbReference>
<comment type="caution">
    <text evidence="9">The sequence shown here is derived from an EMBL/GenBank/DDBJ whole genome shotgun (WGS) entry which is preliminary data.</text>
</comment>
<proteinExistence type="inferred from homology"/>
<dbReference type="Gene3D" id="2.60.120.10">
    <property type="entry name" value="Jelly Rolls"/>
    <property type="match status" value="1"/>
</dbReference>
<feature type="binding site" evidence="6">
    <location>
        <position position="260"/>
    </location>
    <ligand>
        <name>substrate</name>
    </ligand>
</feature>
<dbReference type="SMART" id="SM00100">
    <property type="entry name" value="cNMP"/>
    <property type="match status" value="1"/>
</dbReference>
<dbReference type="PANTHER" id="PTHR12544">
    <property type="entry name" value="GLUTAMINASE"/>
    <property type="match status" value="1"/>
</dbReference>
<dbReference type="GO" id="GO:0004359">
    <property type="term" value="F:glutaminase activity"/>
    <property type="evidence" value="ECO:0007669"/>
    <property type="project" value="UniProtKB-UniRule"/>
</dbReference>
<dbReference type="InterPro" id="IPR002645">
    <property type="entry name" value="STAS_dom"/>
</dbReference>
<dbReference type="SUPFAM" id="SSF56601">
    <property type="entry name" value="beta-lactamase/transpeptidase-like"/>
    <property type="match status" value="1"/>
</dbReference>
<evidence type="ECO:0000259" key="7">
    <source>
        <dbReference type="PROSITE" id="PS50042"/>
    </source>
</evidence>
<dbReference type="InterPro" id="IPR014710">
    <property type="entry name" value="RmlC-like_jellyroll"/>
</dbReference>
<evidence type="ECO:0000313" key="9">
    <source>
        <dbReference type="EMBL" id="MBB4022243.1"/>
    </source>
</evidence>
<dbReference type="CDD" id="cd00038">
    <property type="entry name" value="CAP_ED"/>
    <property type="match status" value="1"/>
</dbReference>
<dbReference type="Gene3D" id="3.40.710.10">
    <property type="entry name" value="DD-peptidase/beta-lactamase superfamily"/>
    <property type="match status" value="1"/>
</dbReference>
<dbReference type="SUPFAM" id="SSF52091">
    <property type="entry name" value="SpoIIaa-like"/>
    <property type="match status" value="1"/>
</dbReference>
<dbReference type="GO" id="GO:0006537">
    <property type="term" value="P:glutamate biosynthetic process"/>
    <property type="evidence" value="ECO:0007669"/>
    <property type="project" value="TreeGrafter"/>
</dbReference>
<evidence type="ECO:0000256" key="5">
    <source>
        <dbReference type="ARBA" id="ARBA00049534"/>
    </source>
</evidence>
<dbReference type="AlphaFoldDB" id="A0A840CBK3"/>
<dbReference type="EC" id="3.5.1.2" evidence="3 6"/>
<dbReference type="InterPro" id="IPR012338">
    <property type="entry name" value="Beta-lactam/transpept-like"/>
</dbReference>
<sequence length="627" mass="68278">MPRSPAVAPAPDVPPRSPHVATPIETYLKSLHMSLSDVMAGEVASYIPELGLADPKKFGICIATVDGQLYSVGDAGCPFTIQSMSKPFMHGYALREHGQERVARQVGVEPTGDPFNSITLDDVNNRPFNPMVNAGAIAVAELMKGDNTSERTENMLDFFGQFAGRPLEIDEQVYRSEHATGHRNRAIAYMMLNTGMLSLPPEEVLETYFRQCSIRVTCRDMAVMAATLAAHGVNPLSGQRVLSPDHVRDVLSVMSTCGMYDYAGQWAFDVGLPAKSGVAGGVIAVIPGQLGIAVYSPPLDSVGNSIRGVAVCQKFAQDFSLHAYHDRTDIRSVIRREYTAGNVHSKRIRPARESAVLRAQGHRLVVFEVQGALFFGSTEKLIRRMAERSKEADVIVVDFKRAGFVDKAAIQLICQMARTLEPTRCRLVFTELGSFDALSDLHAAVDRERAETGVEIVPDTDRALEAYEEALLAEAGVSREEEKLSLGSLDLFEGLGTQELKLLESAVGTFRFDAGERIINEGDDAHLFFIVARGSVSISVTVEDGRSKRIGSVGPGYSFGEMALLDGEKRSADVTADVPVLCYGFSVARVREISAGYPNVMTVILGNIVRSISDRLRSANDEIRTLE</sequence>
<dbReference type="PROSITE" id="PS50042">
    <property type="entry name" value="CNMP_BINDING_3"/>
    <property type="match status" value="1"/>
</dbReference>
<dbReference type="Pfam" id="PF04960">
    <property type="entry name" value="Glutaminase"/>
    <property type="match status" value="1"/>
</dbReference>
<dbReference type="PROSITE" id="PS50801">
    <property type="entry name" value="STAS"/>
    <property type="match status" value="1"/>
</dbReference>
<dbReference type="NCBIfam" id="TIGR03814">
    <property type="entry name" value="Gln_ase"/>
    <property type="match status" value="1"/>
</dbReference>
<dbReference type="FunFam" id="3.40.710.10:FF:000005">
    <property type="entry name" value="Glutaminase"/>
    <property type="match status" value="1"/>
</dbReference>
<comment type="similarity">
    <text evidence="1 6">Belongs to the glutaminase family.</text>
</comment>
<feature type="binding site" evidence="6">
    <location>
        <position position="278"/>
    </location>
    <ligand>
        <name>substrate</name>
    </ligand>
</feature>
<evidence type="ECO:0000256" key="4">
    <source>
        <dbReference type="ARBA" id="ARBA00022801"/>
    </source>
</evidence>
<protein>
    <recommendedName>
        <fullName evidence="3 6">Glutaminase</fullName>
        <ecNumber evidence="3 6">3.5.1.2</ecNumber>
    </recommendedName>
</protein>
<evidence type="ECO:0000256" key="3">
    <source>
        <dbReference type="ARBA" id="ARBA00012918"/>
    </source>
</evidence>
<comment type="catalytic activity">
    <reaction evidence="5 6">
        <text>L-glutamine + H2O = L-glutamate + NH4(+)</text>
        <dbReference type="Rhea" id="RHEA:15889"/>
        <dbReference type="ChEBI" id="CHEBI:15377"/>
        <dbReference type="ChEBI" id="CHEBI:28938"/>
        <dbReference type="ChEBI" id="CHEBI:29985"/>
        <dbReference type="ChEBI" id="CHEBI:58359"/>
        <dbReference type="EC" id="3.5.1.2"/>
    </reaction>
</comment>
<feature type="binding site" evidence="6">
    <location>
        <position position="133"/>
    </location>
    <ligand>
        <name>substrate</name>
    </ligand>
</feature>
<dbReference type="PROSITE" id="PS00888">
    <property type="entry name" value="CNMP_BINDING_1"/>
    <property type="match status" value="1"/>
</dbReference>
<gene>
    <name evidence="6" type="primary">glsA</name>
    <name evidence="9" type="ORF">GGR17_002052</name>
</gene>
<dbReference type="HAMAP" id="MF_00313">
    <property type="entry name" value="Glutaminase"/>
    <property type="match status" value="1"/>
</dbReference>
<dbReference type="InterPro" id="IPR015868">
    <property type="entry name" value="Glutaminase"/>
</dbReference>
<feature type="binding site" evidence="6">
    <location>
        <position position="208"/>
    </location>
    <ligand>
        <name>substrate</name>
    </ligand>
</feature>
<feature type="domain" description="Cyclic nucleotide-binding" evidence="7">
    <location>
        <begin position="491"/>
        <end position="611"/>
    </location>
</feature>
<dbReference type="Pfam" id="PF01740">
    <property type="entry name" value="STAS"/>
    <property type="match status" value="1"/>
</dbReference>
<dbReference type="PANTHER" id="PTHR12544:SF29">
    <property type="entry name" value="GLUTAMINASE"/>
    <property type="match status" value="1"/>
</dbReference>
<dbReference type="Pfam" id="PF00027">
    <property type="entry name" value="cNMP_binding"/>
    <property type="match status" value="1"/>
</dbReference>
<feature type="binding site" evidence="6">
    <location>
        <position position="83"/>
    </location>
    <ligand>
        <name>substrate</name>
    </ligand>
</feature>
<feature type="binding site" evidence="6">
    <location>
        <position position="184"/>
    </location>
    <ligand>
        <name>substrate</name>
    </ligand>
</feature>
<dbReference type="InterPro" id="IPR000595">
    <property type="entry name" value="cNMP-bd_dom"/>
</dbReference>
<name>A0A840CBK3_9RHOB</name>
<evidence type="ECO:0000256" key="6">
    <source>
        <dbReference type="HAMAP-Rule" id="MF_00313"/>
    </source>
</evidence>
<accession>A0A840CBK3</accession>
<dbReference type="SUPFAM" id="SSF51206">
    <property type="entry name" value="cAMP-binding domain-like"/>
    <property type="match status" value="1"/>
</dbReference>
<dbReference type="Proteomes" id="UP000585681">
    <property type="component" value="Unassembled WGS sequence"/>
</dbReference>
<feature type="domain" description="STAS" evidence="8">
    <location>
        <begin position="364"/>
        <end position="474"/>
    </location>
</feature>
<keyword evidence="4 6" id="KW-0378">Hydrolase</keyword>
<evidence type="ECO:0000313" key="10">
    <source>
        <dbReference type="Proteomes" id="UP000585681"/>
    </source>
</evidence>